<protein>
    <submittedName>
        <fullName evidence="1">Uncharacterized protein</fullName>
    </submittedName>
</protein>
<organism evidence="1">
    <name type="scientific">Arundo donax</name>
    <name type="common">Giant reed</name>
    <name type="synonym">Donax arundinaceus</name>
    <dbReference type="NCBI Taxonomy" id="35708"/>
    <lineage>
        <taxon>Eukaryota</taxon>
        <taxon>Viridiplantae</taxon>
        <taxon>Streptophyta</taxon>
        <taxon>Embryophyta</taxon>
        <taxon>Tracheophyta</taxon>
        <taxon>Spermatophyta</taxon>
        <taxon>Magnoliopsida</taxon>
        <taxon>Liliopsida</taxon>
        <taxon>Poales</taxon>
        <taxon>Poaceae</taxon>
        <taxon>PACMAD clade</taxon>
        <taxon>Arundinoideae</taxon>
        <taxon>Arundineae</taxon>
        <taxon>Arundo</taxon>
    </lineage>
</organism>
<evidence type="ECO:0000313" key="1">
    <source>
        <dbReference type="EMBL" id="JAD28586.1"/>
    </source>
</evidence>
<sequence length="46" mass="5485">MRRHTALVVFSLIYRPKYIQRDNTQPTHTAKTHSILLNSRRVLTNH</sequence>
<reference evidence="1" key="2">
    <citation type="journal article" date="2015" name="Data Brief">
        <title>Shoot transcriptome of the giant reed, Arundo donax.</title>
        <authorList>
            <person name="Barrero R.A."/>
            <person name="Guerrero F.D."/>
            <person name="Moolhuijzen P."/>
            <person name="Goolsby J.A."/>
            <person name="Tidwell J."/>
            <person name="Bellgard S.E."/>
            <person name="Bellgard M.I."/>
        </authorList>
    </citation>
    <scope>NUCLEOTIDE SEQUENCE</scope>
    <source>
        <tissue evidence="1">Shoot tissue taken approximately 20 cm above the soil surface</tissue>
    </source>
</reference>
<accession>A0A0A8YQF0</accession>
<name>A0A0A8YQF0_ARUDO</name>
<dbReference type="AlphaFoldDB" id="A0A0A8YQF0"/>
<reference evidence="1" key="1">
    <citation type="submission" date="2014-09" db="EMBL/GenBank/DDBJ databases">
        <authorList>
            <person name="Magalhaes I.L.F."/>
            <person name="Oliveira U."/>
            <person name="Santos F.R."/>
            <person name="Vidigal T.H.D.A."/>
            <person name="Brescovit A.D."/>
            <person name="Santos A.J."/>
        </authorList>
    </citation>
    <scope>NUCLEOTIDE SEQUENCE</scope>
    <source>
        <tissue evidence="1">Shoot tissue taken approximately 20 cm above the soil surface</tissue>
    </source>
</reference>
<dbReference type="EMBL" id="GBRH01269309">
    <property type="protein sequence ID" value="JAD28586.1"/>
    <property type="molecule type" value="Transcribed_RNA"/>
</dbReference>
<proteinExistence type="predicted"/>